<dbReference type="EMBL" id="LS997572">
    <property type="protein sequence ID" value="SYZ51673.1"/>
    <property type="molecule type" value="mRNA"/>
</dbReference>
<reference evidence="2" key="1">
    <citation type="submission" date="2018-09" db="EMBL/GenBank/DDBJ databases">
        <authorList>
            <person name="Mitchell L M."/>
        </authorList>
    </citation>
    <scope>NUCLEOTIDE SEQUENCE</scope>
    <source>
        <tissue evidence="2">Tentacles</tissue>
    </source>
</reference>
<feature type="chain" id="PRO_5020038559" evidence="1">
    <location>
        <begin position="20"/>
        <end position="68"/>
    </location>
</feature>
<proteinExistence type="evidence at transcript level"/>
<keyword evidence="1" id="KW-0732">Signal</keyword>
<protein>
    <submittedName>
        <fullName evidence="2">mRNA putative toxin</fullName>
    </submittedName>
</protein>
<organism evidence="2">
    <name type="scientific">Oulactis sp.</name>
    <name type="common">Sea anemone</name>
    <dbReference type="NCBI Taxonomy" id="2093647"/>
    <lineage>
        <taxon>Eukaryota</taxon>
        <taxon>Metazoa</taxon>
        <taxon>Cnidaria</taxon>
        <taxon>Anthozoa</taxon>
        <taxon>Hexacorallia</taxon>
        <taxon>Actiniaria</taxon>
        <taxon>Actiniidae</taxon>
        <taxon>Oulactis</taxon>
    </lineage>
</organism>
<dbReference type="AlphaFoldDB" id="A0A4D8Y603"/>
<sequence>MKYLIILCVVVLVAKATTASDRGMSEEKKGVGCKCSGRDVWGTYWVWRFSCPNNGYRCDVYPFGICCI</sequence>
<evidence type="ECO:0000256" key="1">
    <source>
        <dbReference type="SAM" id="SignalP"/>
    </source>
</evidence>
<gene>
    <name evidence="2" type="primary">U-AITX-Oulsp3</name>
</gene>
<evidence type="ECO:0000313" key="2">
    <source>
        <dbReference type="EMBL" id="SYZ51673.1"/>
    </source>
</evidence>
<feature type="signal peptide" evidence="1">
    <location>
        <begin position="1"/>
        <end position="19"/>
    </location>
</feature>
<accession>A0A4D8Y603</accession>
<name>A0A4D8Y603_OULSP</name>